<evidence type="ECO:0000256" key="7">
    <source>
        <dbReference type="ARBA" id="ARBA00022982"/>
    </source>
</evidence>
<evidence type="ECO:0000256" key="10">
    <source>
        <dbReference type="ARBA" id="ARBA00023065"/>
    </source>
</evidence>
<dbReference type="GO" id="GO:0015677">
    <property type="term" value="P:copper ion import"/>
    <property type="evidence" value="ECO:0007669"/>
    <property type="project" value="TreeGrafter"/>
</dbReference>
<keyword evidence="7" id="KW-0249">Electron transport</keyword>
<gene>
    <name evidence="17" type="ORF">AJ80_06353</name>
</gene>
<evidence type="ECO:0000256" key="15">
    <source>
        <dbReference type="SAM" id="Phobius"/>
    </source>
</evidence>
<dbReference type="InterPro" id="IPR017938">
    <property type="entry name" value="Riboflavin_synthase-like_b-brl"/>
</dbReference>
<keyword evidence="18" id="KW-1185">Reference proteome</keyword>
<comment type="caution">
    <text evidence="17">The sequence shown here is derived from an EMBL/GenBank/DDBJ whole genome shotgun (WGS) entry which is preliminary data.</text>
</comment>
<evidence type="ECO:0000256" key="5">
    <source>
        <dbReference type="ARBA" id="ARBA00022475"/>
    </source>
</evidence>
<keyword evidence="12" id="KW-0325">Glycoprotein</keyword>
<feature type="transmembrane region" description="Helical" evidence="15">
    <location>
        <begin position="28"/>
        <end position="46"/>
    </location>
</feature>
<dbReference type="CDD" id="cd06186">
    <property type="entry name" value="NOX_Duox_like_FAD_NADP"/>
    <property type="match status" value="1"/>
</dbReference>
<feature type="transmembrane region" description="Helical" evidence="15">
    <location>
        <begin position="241"/>
        <end position="261"/>
    </location>
</feature>
<evidence type="ECO:0000256" key="6">
    <source>
        <dbReference type="ARBA" id="ARBA00022692"/>
    </source>
</evidence>
<feature type="domain" description="FAD-binding FR-type" evidence="16">
    <location>
        <begin position="297"/>
        <end position="411"/>
    </location>
</feature>
<evidence type="ECO:0000256" key="11">
    <source>
        <dbReference type="ARBA" id="ARBA00023136"/>
    </source>
</evidence>
<dbReference type="InterPro" id="IPR013130">
    <property type="entry name" value="Fe3_Rdtase_TM_dom"/>
</dbReference>
<evidence type="ECO:0000256" key="4">
    <source>
        <dbReference type="ARBA" id="ARBA00022448"/>
    </source>
</evidence>
<comment type="subcellular location">
    <subcellularLocation>
        <location evidence="1">Cell membrane</location>
        <topology evidence="1">Multi-pass membrane protein</topology>
    </subcellularLocation>
</comment>
<evidence type="ECO:0000256" key="14">
    <source>
        <dbReference type="SAM" id="MobiDB-lite"/>
    </source>
</evidence>
<evidence type="ECO:0000256" key="13">
    <source>
        <dbReference type="ARBA" id="ARBA00048483"/>
    </source>
</evidence>
<dbReference type="GO" id="GO:0005886">
    <property type="term" value="C:plasma membrane"/>
    <property type="evidence" value="ECO:0007669"/>
    <property type="project" value="UniProtKB-SubCell"/>
</dbReference>
<dbReference type="InterPro" id="IPR013121">
    <property type="entry name" value="Fe_red_NAD-bd_6"/>
</dbReference>
<keyword evidence="6 15" id="KW-0812">Transmembrane</keyword>
<dbReference type="InterPro" id="IPR051410">
    <property type="entry name" value="Ferric/Cupric_Reductase"/>
</dbReference>
<comment type="similarity">
    <text evidence="2">Belongs to the ferric reductase (FRE) family.</text>
</comment>
<dbReference type="SUPFAM" id="SSF63380">
    <property type="entry name" value="Riboflavin synthase domain-like"/>
    <property type="match status" value="1"/>
</dbReference>
<feature type="compositionally biased region" description="Polar residues" evidence="14">
    <location>
        <begin position="561"/>
        <end position="574"/>
    </location>
</feature>
<dbReference type="PROSITE" id="PS51384">
    <property type="entry name" value="FAD_FR"/>
    <property type="match status" value="1"/>
</dbReference>
<feature type="transmembrane region" description="Helical" evidence="15">
    <location>
        <begin position="217"/>
        <end position="234"/>
    </location>
</feature>
<dbReference type="AlphaFoldDB" id="A0A2B7XWP5"/>
<feature type="region of interest" description="Disordered" evidence="14">
    <location>
        <begin position="597"/>
        <end position="646"/>
    </location>
</feature>
<keyword evidence="11 15" id="KW-0472">Membrane</keyword>
<evidence type="ECO:0000256" key="1">
    <source>
        <dbReference type="ARBA" id="ARBA00004651"/>
    </source>
</evidence>
<dbReference type="PANTHER" id="PTHR32361:SF9">
    <property type="entry name" value="FERRIC REDUCTASE TRANSMEMBRANE COMPONENT 3-RELATED"/>
    <property type="match status" value="1"/>
</dbReference>
<accession>A0A2B7XWP5</accession>
<dbReference type="Pfam" id="PF08022">
    <property type="entry name" value="FAD_binding_8"/>
    <property type="match status" value="1"/>
</dbReference>
<feature type="transmembrane region" description="Helical" evidence="15">
    <location>
        <begin position="136"/>
        <end position="156"/>
    </location>
</feature>
<dbReference type="SFLD" id="SFLDS00052">
    <property type="entry name" value="Ferric_Reductase_Domain"/>
    <property type="match status" value="1"/>
</dbReference>
<keyword evidence="9" id="KW-0560">Oxidoreductase</keyword>
<evidence type="ECO:0000256" key="9">
    <source>
        <dbReference type="ARBA" id="ARBA00023002"/>
    </source>
</evidence>
<reference evidence="17 18" key="1">
    <citation type="submission" date="2017-10" db="EMBL/GenBank/DDBJ databases">
        <title>Comparative genomics in systemic dimorphic fungi from Ajellomycetaceae.</title>
        <authorList>
            <person name="Munoz J.F."/>
            <person name="Mcewen J.G."/>
            <person name="Clay O.K."/>
            <person name="Cuomo C.A."/>
        </authorList>
    </citation>
    <scope>NUCLEOTIDE SEQUENCE [LARGE SCALE GENOMIC DNA]</scope>
    <source>
        <strain evidence="17 18">UAMH7299</strain>
    </source>
</reference>
<dbReference type="Proteomes" id="UP000224634">
    <property type="component" value="Unassembled WGS sequence"/>
</dbReference>
<evidence type="ECO:0000256" key="3">
    <source>
        <dbReference type="ARBA" id="ARBA00012668"/>
    </source>
</evidence>
<evidence type="ECO:0000256" key="2">
    <source>
        <dbReference type="ARBA" id="ARBA00006278"/>
    </source>
</evidence>
<keyword evidence="8 15" id="KW-1133">Transmembrane helix</keyword>
<organism evidence="17 18">
    <name type="scientific">Polytolypa hystricis (strain UAMH7299)</name>
    <dbReference type="NCBI Taxonomy" id="1447883"/>
    <lineage>
        <taxon>Eukaryota</taxon>
        <taxon>Fungi</taxon>
        <taxon>Dikarya</taxon>
        <taxon>Ascomycota</taxon>
        <taxon>Pezizomycotina</taxon>
        <taxon>Eurotiomycetes</taxon>
        <taxon>Eurotiomycetidae</taxon>
        <taxon>Onygenales</taxon>
        <taxon>Onygenales incertae sedis</taxon>
        <taxon>Polytolypa</taxon>
    </lineage>
</organism>
<evidence type="ECO:0000259" key="16">
    <source>
        <dbReference type="PROSITE" id="PS51384"/>
    </source>
</evidence>
<dbReference type="GO" id="GO:0006879">
    <property type="term" value="P:intracellular iron ion homeostasis"/>
    <property type="evidence" value="ECO:0007669"/>
    <property type="project" value="TreeGrafter"/>
</dbReference>
<dbReference type="PANTHER" id="PTHR32361">
    <property type="entry name" value="FERRIC/CUPRIC REDUCTASE TRANSMEMBRANE COMPONENT"/>
    <property type="match status" value="1"/>
</dbReference>
<evidence type="ECO:0000313" key="18">
    <source>
        <dbReference type="Proteomes" id="UP000224634"/>
    </source>
</evidence>
<dbReference type="SUPFAM" id="SSF52343">
    <property type="entry name" value="Ferredoxin reductase-like, C-terminal NADP-linked domain"/>
    <property type="match status" value="1"/>
</dbReference>
<dbReference type="SFLD" id="SFLDG01168">
    <property type="entry name" value="Ferric_reductase_subgroup_(FRE"/>
    <property type="match status" value="1"/>
</dbReference>
<feature type="transmembrane region" description="Helical" evidence="15">
    <location>
        <begin position="177"/>
        <end position="197"/>
    </location>
</feature>
<sequence length="719" mass="80157">MDHNHGDMSNGDMNMGNGVPSLFHMQKMYWAVIGAVIGVATVANVLNKILAVQRFSDRTSTPSKPKSLFFRTYATLTAMTREVSHASISPLTIGKLEIRFPSVGRLILALSHLVVILVFCFYKLNTTDEWSWENIGYRTGFMAISMLPLVILLSGKNNIIGLLTGTSHERLNWLHRWISRTLWLVTTIHMCFWFRSWGRYNYIIVKLKTDPFTQTGFAAWCVLTFIVLVSMAPVRRLSYEVFVLLHLLTFGGFVAAVWYHAPSEVKIWVWIPIGLFAFDRITRFAVVLVSNLSFFHRGPHKEKLWANYATFTPLPGDITRVTIPSPVVSWKPGQHVFLGCHSIVPGQSHPFSISSLPSDDKMEFLVRAERGGTKHIFNHASKHHTVLGGESLARNSQMVSIEGPYGRIRPLRQFDSVVLLAGGMGASYTMPLMRDIVRAWKEQSPAKTEEAARISALRSPRNHANTKRIRFVWVIRSRSHLTWFSDQLLCVMADMDACRLQNPAFDKDIEISVYITCDEKMTLEPAQTLNQQRELPSVAPTSQPEDIIQETKGKFEDTISTRESSIDSPGSASTVERGCLPKGGCCCTKIITDENDSGPPPCTCSGPAPPKPQPPIAQTSPDLKPEETTPKPTTTPPTPAKPQPTLESHIRIISGRPDTSNIIRKVLEQAEGESGVVVCGPRGLSTDVRRNVVSLSDERAVHKGTGAQGIYLHVEAFEY</sequence>
<evidence type="ECO:0000313" key="17">
    <source>
        <dbReference type="EMBL" id="PGH13359.1"/>
    </source>
</evidence>
<keyword evidence="5" id="KW-1003">Cell membrane</keyword>
<evidence type="ECO:0000256" key="8">
    <source>
        <dbReference type="ARBA" id="ARBA00022989"/>
    </source>
</evidence>
<dbReference type="InterPro" id="IPR017927">
    <property type="entry name" value="FAD-bd_FR_type"/>
</dbReference>
<feature type="compositionally biased region" description="Pro residues" evidence="14">
    <location>
        <begin position="598"/>
        <end position="615"/>
    </location>
</feature>
<dbReference type="STRING" id="1447883.A0A2B7XWP5"/>
<dbReference type="InterPro" id="IPR039261">
    <property type="entry name" value="FNR_nucleotide-bd"/>
</dbReference>
<dbReference type="Pfam" id="PF01794">
    <property type="entry name" value="Ferric_reduct"/>
    <property type="match status" value="1"/>
</dbReference>
<protein>
    <recommendedName>
        <fullName evidence="3">ferric-chelate reductase (NADPH)</fullName>
        <ecNumber evidence="3">1.16.1.9</ecNumber>
    </recommendedName>
</protein>
<dbReference type="InterPro" id="IPR013112">
    <property type="entry name" value="FAD-bd_8"/>
</dbReference>
<dbReference type="Pfam" id="PF08030">
    <property type="entry name" value="NAD_binding_6"/>
    <property type="match status" value="1"/>
</dbReference>
<dbReference type="EC" id="1.16.1.9" evidence="3"/>
<dbReference type="GO" id="GO:0006826">
    <property type="term" value="P:iron ion transport"/>
    <property type="evidence" value="ECO:0007669"/>
    <property type="project" value="TreeGrafter"/>
</dbReference>
<feature type="compositionally biased region" description="Pro residues" evidence="14">
    <location>
        <begin position="633"/>
        <end position="642"/>
    </location>
</feature>
<dbReference type="OrthoDB" id="3944240at2759"/>
<dbReference type="GO" id="GO:0052851">
    <property type="term" value="F:ferric-chelate reductase (NADPH) activity"/>
    <property type="evidence" value="ECO:0007669"/>
    <property type="project" value="UniProtKB-EC"/>
</dbReference>
<dbReference type="Gene3D" id="3.40.50.80">
    <property type="entry name" value="Nucleotide-binding domain of ferredoxin-NADP reductase (FNR) module"/>
    <property type="match status" value="2"/>
</dbReference>
<feature type="transmembrane region" description="Helical" evidence="15">
    <location>
        <begin position="103"/>
        <end position="124"/>
    </location>
</feature>
<proteinExistence type="inferred from homology"/>
<dbReference type="EMBL" id="PDNA01000105">
    <property type="protein sequence ID" value="PGH13359.1"/>
    <property type="molecule type" value="Genomic_DNA"/>
</dbReference>
<evidence type="ECO:0000256" key="12">
    <source>
        <dbReference type="ARBA" id="ARBA00023180"/>
    </source>
</evidence>
<name>A0A2B7XWP5_POLH7</name>
<dbReference type="Gene3D" id="2.40.30.10">
    <property type="entry name" value="Translation factors"/>
    <property type="match status" value="1"/>
</dbReference>
<feature type="region of interest" description="Disordered" evidence="14">
    <location>
        <begin position="555"/>
        <end position="576"/>
    </location>
</feature>
<comment type="catalytic activity">
    <reaction evidence="13">
        <text>2 a Fe(II)-siderophore + NADP(+) + H(+) = 2 a Fe(III)-siderophore + NADPH</text>
        <dbReference type="Rhea" id="RHEA:28795"/>
        <dbReference type="Rhea" id="RHEA-COMP:11342"/>
        <dbReference type="Rhea" id="RHEA-COMP:11344"/>
        <dbReference type="ChEBI" id="CHEBI:15378"/>
        <dbReference type="ChEBI" id="CHEBI:29033"/>
        <dbReference type="ChEBI" id="CHEBI:29034"/>
        <dbReference type="ChEBI" id="CHEBI:57783"/>
        <dbReference type="ChEBI" id="CHEBI:58349"/>
        <dbReference type="EC" id="1.16.1.9"/>
    </reaction>
</comment>
<keyword evidence="4" id="KW-0813">Transport</keyword>
<keyword evidence="10" id="KW-0406">Ion transport</keyword>